<evidence type="ECO:0000259" key="1">
    <source>
        <dbReference type="Pfam" id="PF06722"/>
    </source>
</evidence>
<name>A0ABT9PEN7_9ACTN</name>
<dbReference type="InterPro" id="IPR002213">
    <property type="entry name" value="UDP_glucos_trans"/>
</dbReference>
<gene>
    <name evidence="2" type="ORF">J2S57_006924</name>
</gene>
<dbReference type="InterPro" id="IPR050426">
    <property type="entry name" value="Glycosyltransferase_28"/>
</dbReference>
<comment type="caution">
    <text evidence="2">The sequence shown here is derived from an EMBL/GenBank/DDBJ whole genome shotgun (WGS) entry which is preliminary data.</text>
</comment>
<accession>A0ABT9PEN7</accession>
<proteinExistence type="predicted"/>
<protein>
    <submittedName>
        <fullName evidence="2">UDP:flavonoid glycosyltransferase YjiC (YdhE family)</fullName>
    </submittedName>
</protein>
<dbReference type="EMBL" id="JAUSQZ010000001">
    <property type="protein sequence ID" value="MDP9831175.1"/>
    <property type="molecule type" value="Genomic_DNA"/>
</dbReference>
<dbReference type="Pfam" id="PF06722">
    <property type="entry name" value="EryCIII-like_C"/>
    <property type="match status" value="1"/>
</dbReference>
<dbReference type="InterPro" id="IPR010610">
    <property type="entry name" value="EryCIII-like_C"/>
</dbReference>
<organism evidence="2 3">
    <name type="scientific">Kineosporia succinea</name>
    <dbReference type="NCBI Taxonomy" id="84632"/>
    <lineage>
        <taxon>Bacteria</taxon>
        <taxon>Bacillati</taxon>
        <taxon>Actinomycetota</taxon>
        <taxon>Actinomycetes</taxon>
        <taxon>Kineosporiales</taxon>
        <taxon>Kineosporiaceae</taxon>
        <taxon>Kineosporia</taxon>
    </lineage>
</organism>
<keyword evidence="3" id="KW-1185">Reference proteome</keyword>
<dbReference type="CDD" id="cd03784">
    <property type="entry name" value="GT1_Gtf-like"/>
    <property type="match status" value="1"/>
</dbReference>
<feature type="domain" description="Erythromycin biosynthesis protein CIII-like C-terminal" evidence="1">
    <location>
        <begin position="236"/>
        <end position="367"/>
    </location>
</feature>
<dbReference type="PANTHER" id="PTHR48050:SF13">
    <property type="entry name" value="STEROL 3-BETA-GLUCOSYLTRANSFERASE UGT80A2"/>
    <property type="match status" value="1"/>
</dbReference>
<sequence>MFLRILISSCPAVGHLLPILPLARAAQRAGHEVALLSHPSVAHLAPSLTLLPAGPSLEENLAEVMRRSGVDARDVAIDETEANARIPVDFFVHARMDLGAAAARAAVREFAPGLVVADAADLFGPYTAAALGVPWAVHGASLPFNEQLAKFFDVAAAERVAQEGVTLTSPVAYLDPWPDALLRPSDVYPAPRIPVRAVPHRGEGAPWRRTRRGDRPTVLLTLGTLVDDPQALGGALDSLLELDVDVIVAPHVAGDLGDRQPDPDRVQVAGFVPMKDLLDSGVDVVVTAGGAGTVLSALSAGIPLVVLPMGVDKPMNAERVASVGAGRTVTAPGEIAAAVAEVLATPAHARAAAHVAESVCSSYPAEAALDRLLEIASGRTTIG</sequence>
<dbReference type="Gene3D" id="3.40.50.2000">
    <property type="entry name" value="Glycogen Phosphorylase B"/>
    <property type="match status" value="2"/>
</dbReference>
<dbReference type="PANTHER" id="PTHR48050">
    <property type="entry name" value="STEROL 3-BETA-GLUCOSYLTRANSFERASE"/>
    <property type="match status" value="1"/>
</dbReference>
<evidence type="ECO:0000313" key="3">
    <source>
        <dbReference type="Proteomes" id="UP001235712"/>
    </source>
</evidence>
<dbReference type="SUPFAM" id="SSF53756">
    <property type="entry name" value="UDP-Glycosyltransferase/glycogen phosphorylase"/>
    <property type="match status" value="1"/>
</dbReference>
<dbReference type="RefSeq" id="WP_307250685.1">
    <property type="nucleotide sequence ID" value="NZ_JAUSQZ010000001.1"/>
</dbReference>
<reference evidence="2 3" key="1">
    <citation type="submission" date="2023-07" db="EMBL/GenBank/DDBJ databases">
        <title>Sequencing the genomes of 1000 actinobacteria strains.</title>
        <authorList>
            <person name="Klenk H.-P."/>
        </authorList>
    </citation>
    <scope>NUCLEOTIDE SEQUENCE [LARGE SCALE GENOMIC DNA]</scope>
    <source>
        <strain evidence="2 3">DSM 44388</strain>
    </source>
</reference>
<evidence type="ECO:0000313" key="2">
    <source>
        <dbReference type="EMBL" id="MDP9831175.1"/>
    </source>
</evidence>
<dbReference type="Proteomes" id="UP001235712">
    <property type="component" value="Unassembled WGS sequence"/>
</dbReference>